<evidence type="ECO:0000313" key="4">
    <source>
        <dbReference type="EMBL" id="KAF2085343.1"/>
    </source>
</evidence>
<evidence type="ECO:0000256" key="2">
    <source>
        <dbReference type="ARBA" id="ARBA00022801"/>
    </source>
</evidence>
<dbReference type="OrthoDB" id="1898734at2759"/>
<keyword evidence="2" id="KW-0378">Hydrolase</keyword>
<gene>
    <name evidence="4" type="ORF">K490DRAFT_75201</name>
</gene>
<feature type="domain" description="AB hydrolase-1" evidence="3">
    <location>
        <begin position="70"/>
        <end position="229"/>
    </location>
</feature>
<proteinExistence type="inferred from homology"/>
<accession>A0A9P4HSW8</accession>
<dbReference type="InterPro" id="IPR000073">
    <property type="entry name" value="AB_hydrolase_1"/>
</dbReference>
<reference evidence="4" key="1">
    <citation type="journal article" date="2020" name="Stud. Mycol.">
        <title>101 Dothideomycetes genomes: a test case for predicting lifestyles and emergence of pathogens.</title>
        <authorList>
            <person name="Haridas S."/>
            <person name="Albert R."/>
            <person name="Binder M."/>
            <person name="Bloem J."/>
            <person name="Labutti K."/>
            <person name="Salamov A."/>
            <person name="Andreopoulos B."/>
            <person name="Baker S."/>
            <person name="Barry K."/>
            <person name="Bills G."/>
            <person name="Bluhm B."/>
            <person name="Cannon C."/>
            <person name="Castanera R."/>
            <person name="Culley D."/>
            <person name="Daum C."/>
            <person name="Ezra D."/>
            <person name="Gonzalez J."/>
            <person name="Henrissat B."/>
            <person name="Kuo A."/>
            <person name="Liang C."/>
            <person name="Lipzen A."/>
            <person name="Lutzoni F."/>
            <person name="Magnuson J."/>
            <person name="Mondo S."/>
            <person name="Nolan M."/>
            <person name="Ohm R."/>
            <person name="Pangilinan J."/>
            <person name="Park H.-J."/>
            <person name="Ramirez L."/>
            <person name="Alfaro M."/>
            <person name="Sun H."/>
            <person name="Tritt A."/>
            <person name="Yoshinaga Y."/>
            <person name="Zwiers L.-H."/>
            <person name="Turgeon B."/>
            <person name="Goodwin S."/>
            <person name="Spatafora J."/>
            <person name="Crous P."/>
            <person name="Grigoriev I."/>
        </authorList>
    </citation>
    <scope>NUCLEOTIDE SEQUENCE</scope>
    <source>
        <strain evidence="4">CBS 121410</strain>
    </source>
</reference>
<dbReference type="PRINTS" id="PR00793">
    <property type="entry name" value="PROAMNOPTASE"/>
</dbReference>
<evidence type="ECO:0000256" key="1">
    <source>
        <dbReference type="ARBA" id="ARBA00010088"/>
    </source>
</evidence>
<dbReference type="GO" id="GO:0006508">
    <property type="term" value="P:proteolysis"/>
    <property type="evidence" value="ECO:0007669"/>
    <property type="project" value="InterPro"/>
</dbReference>
<dbReference type="EMBL" id="ML978731">
    <property type="protein sequence ID" value="KAF2085343.1"/>
    <property type="molecule type" value="Genomic_DNA"/>
</dbReference>
<dbReference type="InterPro" id="IPR029058">
    <property type="entry name" value="AB_hydrolase_fold"/>
</dbReference>
<evidence type="ECO:0000259" key="3">
    <source>
        <dbReference type="Pfam" id="PF00561"/>
    </source>
</evidence>
<protein>
    <submittedName>
        <fullName evidence="4">Alpha/beta-hydrolase</fullName>
    </submittedName>
</protein>
<dbReference type="Gene3D" id="3.40.50.1820">
    <property type="entry name" value="alpha/beta hydrolase"/>
    <property type="match status" value="1"/>
</dbReference>
<dbReference type="AlphaFoldDB" id="A0A9P4HSW8"/>
<dbReference type="SUPFAM" id="SSF53474">
    <property type="entry name" value="alpha/beta-Hydrolases"/>
    <property type="match status" value="1"/>
</dbReference>
<dbReference type="InterPro" id="IPR002410">
    <property type="entry name" value="Peptidase_S33"/>
</dbReference>
<comment type="similarity">
    <text evidence="1">Belongs to the peptidase S33 family.</text>
</comment>
<dbReference type="InterPro" id="IPR051601">
    <property type="entry name" value="Serine_prot/Carboxylest_S33"/>
</dbReference>
<dbReference type="Pfam" id="PF00561">
    <property type="entry name" value="Abhydrolase_1"/>
    <property type="match status" value="1"/>
</dbReference>
<dbReference type="PANTHER" id="PTHR43248:SF2">
    <property type="entry name" value="PROLYL AMINOPEPTIDASE"/>
    <property type="match status" value="1"/>
</dbReference>
<dbReference type="PANTHER" id="PTHR43248">
    <property type="entry name" value="2-SUCCINYL-6-HYDROXY-2,4-CYCLOHEXADIENE-1-CARBOXYLATE SYNTHASE"/>
    <property type="match status" value="1"/>
</dbReference>
<dbReference type="GO" id="GO:0008233">
    <property type="term" value="F:peptidase activity"/>
    <property type="evidence" value="ECO:0007669"/>
    <property type="project" value="InterPro"/>
</dbReference>
<comment type="caution">
    <text evidence="4">The sequence shown here is derived from an EMBL/GenBank/DDBJ whole genome shotgun (WGS) entry which is preliminary data.</text>
</comment>
<sequence length="460" mass="51670">MTSAAKIIEQRSHIVPGKLKITEHFFEVPRDHANPTASQPLRLFARSVRKHDKPVSAASAEDEAKAQQLPWMLYLQGGPGFGCRSPQDFPWTHSILDRGYQLIFLDQRGTGLSTPLSASSLGLRGDDEVQARYLKSFRADSIVKDCEAVRLALTADFPDEKKKWSVTGQSFGGFCITTYLSQHPEGLREAFFFGGLPPLVDGPDEVYARTFKKVAERNEVYYQKYPEDVARVKQIAELLQRFGDDTVCTPTGGSLTARRFLQLGIYFGFHGGIDSVHELVLRASNDLALFGHLTRPTLSAIESNLPFDDHIIYAILHEQIYLQGRGNSSSWSAQRTLESLPAFSLSTPGPLLFTGEMVFPSTLSTSSELRKLVGPATILQLDEDWPRLYDEDVLARNEVPCYAAVYMQDMYVDYGFSMETAAKIRGCRTFVTNVMYHDAVRSRMDEVWKGLWALRDDELD</sequence>
<dbReference type="Proteomes" id="UP000799776">
    <property type="component" value="Unassembled WGS sequence"/>
</dbReference>
<keyword evidence="5" id="KW-1185">Reference proteome</keyword>
<organism evidence="4 5">
    <name type="scientific">Saccharata proteae CBS 121410</name>
    <dbReference type="NCBI Taxonomy" id="1314787"/>
    <lineage>
        <taxon>Eukaryota</taxon>
        <taxon>Fungi</taxon>
        <taxon>Dikarya</taxon>
        <taxon>Ascomycota</taxon>
        <taxon>Pezizomycotina</taxon>
        <taxon>Dothideomycetes</taxon>
        <taxon>Dothideomycetes incertae sedis</taxon>
        <taxon>Botryosphaeriales</taxon>
        <taxon>Saccharataceae</taxon>
        <taxon>Saccharata</taxon>
    </lineage>
</organism>
<evidence type="ECO:0000313" key="5">
    <source>
        <dbReference type="Proteomes" id="UP000799776"/>
    </source>
</evidence>
<name>A0A9P4HSW8_9PEZI</name>